<protein>
    <recommendedName>
        <fullName evidence="4">Phycobilisome protein</fullName>
    </recommendedName>
</protein>
<dbReference type="EMBL" id="JBHZOL010000111">
    <property type="protein sequence ID" value="MFE4108452.1"/>
    <property type="molecule type" value="Genomic_DNA"/>
</dbReference>
<organism evidence="2 3">
    <name type="scientific">Almyronema epifaneia S1</name>
    <dbReference type="NCBI Taxonomy" id="2991925"/>
    <lineage>
        <taxon>Bacteria</taxon>
        <taxon>Bacillati</taxon>
        <taxon>Cyanobacteriota</taxon>
        <taxon>Cyanophyceae</taxon>
        <taxon>Nodosilineales</taxon>
        <taxon>Nodosilineaceae</taxon>
        <taxon>Almyronema</taxon>
        <taxon>Almyronema epifaneia</taxon>
    </lineage>
</organism>
<dbReference type="RefSeq" id="WP_377968083.1">
    <property type="nucleotide sequence ID" value="NZ_JBHZOL010000111.1"/>
</dbReference>
<reference evidence="2 3" key="1">
    <citation type="submission" date="2024-10" db="EMBL/GenBank/DDBJ databases">
        <authorList>
            <person name="Ratan Roy A."/>
            <person name="Morales Sandoval P.H."/>
            <person name="De Los Santos Villalobos S."/>
            <person name="Chakraborty S."/>
            <person name="Mukherjee J."/>
        </authorList>
    </citation>
    <scope>NUCLEOTIDE SEQUENCE [LARGE SCALE GENOMIC DNA]</scope>
    <source>
        <strain evidence="2 3">S1</strain>
    </source>
</reference>
<keyword evidence="3" id="KW-1185">Reference proteome</keyword>
<evidence type="ECO:0000313" key="2">
    <source>
        <dbReference type="EMBL" id="MFE4108452.1"/>
    </source>
</evidence>
<sequence length="156" mass="18107">MKLPELKKKVWKAWTLFNDASGVITQDATFIQDVKRFGDRRYKVTWIKALAQFTAQASYESCLDAYMLVLENFNFTTERWDYEYRHEILDAFLAYPDALDLIRTGLEQLFSSDFAPQERENADGFFELVEERSQQSGRDSLPIGLDWRLPATSSAA</sequence>
<evidence type="ECO:0000256" key="1">
    <source>
        <dbReference type="SAM" id="MobiDB-lite"/>
    </source>
</evidence>
<feature type="region of interest" description="Disordered" evidence="1">
    <location>
        <begin position="133"/>
        <end position="156"/>
    </location>
</feature>
<accession>A0ABW6IJQ3</accession>
<evidence type="ECO:0000313" key="3">
    <source>
        <dbReference type="Proteomes" id="UP001600165"/>
    </source>
</evidence>
<gene>
    <name evidence="2" type="ORF">ACFVKH_19405</name>
</gene>
<name>A0ABW6IJQ3_9CYAN</name>
<dbReference type="Proteomes" id="UP001600165">
    <property type="component" value="Unassembled WGS sequence"/>
</dbReference>
<evidence type="ECO:0008006" key="4">
    <source>
        <dbReference type="Google" id="ProtNLM"/>
    </source>
</evidence>
<comment type="caution">
    <text evidence="2">The sequence shown here is derived from an EMBL/GenBank/DDBJ whole genome shotgun (WGS) entry which is preliminary data.</text>
</comment>
<proteinExistence type="predicted"/>